<dbReference type="EMBL" id="BPQB01000039">
    <property type="protein sequence ID" value="GJE94298.1"/>
    <property type="molecule type" value="Genomic_DNA"/>
</dbReference>
<name>A0A9P3GG45_9APHY</name>
<organism evidence="1 2">
    <name type="scientific">Phanerochaete sordida</name>
    <dbReference type="NCBI Taxonomy" id="48140"/>
    <lineage>
        <taxon>Eukaryota</taxon>
        <taxon>Fungi</taxon>
        <taxon>Dikarya</taxon>
        <taxon>Basidiomycota</taxon>
        <taxon>Agaricomycotina</taxon>
        <taxon>Agaricomycetes</taxon>
        <taxon>Polyporales</taxon>
        <taxon>Phanerochaetaceae</taxon>
        <taxon>Phanerochaete</taxon>
    </lineage>
</organism>
<accession>A0A9P3GG45</accession>
<sequence>MPRLSARAVRMHHHKFMWRIRVCMFLTPCQRPLYRALSNVRLLQLAGLRVAGPRHAAPTFDHGTLGTAAHRRIQRAQYICASLRHTTPIVAVLPTAVLLSGMPACPYTRVSSRHVFISTASPAQPTLPRAADSVAIATRATERVCCALRHDVPPRQRSLLTAQVAPSRVVPPRSPRRLGAALCEGQSRFVRAPRRPRAARSLCSHRLPCRAETRVGRDAPWTTQCGHSGLREKWADIVMSSTGSCECSARADSPAGPAARRSFASSSCAHGDLWAEGLAGQHIGCKRGAESVLARVGAADASYRGLCEGRP</sequence>
<dbReference type="AlphaFoldDB" id="A0A9P3GG45"/>
<proteinExistence type="predicted"/>
<keyword evidence="2" id="KW-1185">Reference proteome</keyword>
<gene>
    <name evidence="1" type="ORF">PsYK624_104670</name>
</gene>
<protein>
    <submittedName>
        <fullName evidence="1">Uncharacterized protein</fullName>
    </submittedName>
</protein>
<evidence type="ECO:0000313" key="2">
    <source>
        <dbReference type="Proteomes" id="UP000703269"/>
    </source>
</evidence>
<dbReference type="Proteomes" id="UP000703269">
    <property type="component" value="Unassembled WGS sequence"/>
</dbReference>
<evidence type="ECO:0000313" key="1">
    <source>
        <dbReference type="EMBL" id="GJE94298.1"/>
    </source>
</evidence>
<comment type="caution">
    <text evidence="1">The sequence shown here is derived from an EMBL/GenBank/DDBJ whole genome shotgun (WGS) entry which is preliminary data.</text>
</comment>
<reference evidence="1 2" key="1">
    <citation type="submission" date="2021-08" db="EMBL/GenBank/DDBJ databases">
        <title>Draft Genome Sequence of Phanerochaete sordida strain YK-624.</title>
        <authorList>
            <person name="Mori T."/>
            <person name="Dohra H."/>
            <person name="Suzuki T."/>
            <person name="Kawagishi H."/>
            <person name="Hirai H."/>
        </authorList>
    </citation>
    <scope>NUCLEOTIDE SEQUENCE [LARGE SCALE GENOMIC DNA]</scope>
    <source>
        <strain evidence="1 2">YK-624</strain>
    </source>
</reference>